<comment type="caution">
    <text evidence="1">The sequence shown here is derived from an EMBL/GenBank/DDBJ whole genome shotgun (WGS) entry which is preliminary data.</text>
</comment>
<keyword evidence="2" id="KW-1185">Reference proteome</keyword>
<dbReference type="AlphaFoldDB" id="A0AAD7KC20"/>
<evidence type="ECO:0000313" key="1">
    <source>
        <dbReference type="EMBL" id="KAJ7782647.1"/>
    </source>
</evidence>
<protein>
    <recommendedName>
        <fullName evidence="3">BTB domain-containing protein</fullName>
    </recommendedName>
</protein>
<evidence type="ECO:0008006" key="3">
    <source>
        <dbReference type="Google" id="ProtNLM"/>
    </source>
</evidence>
<gene>
    <name evidence="1" type="ORF">B0H16DRAFT_1446950</name>
</gene>
<reference evidence="1" key="1">
    <citation type="submission" date="2023-03" db="EMBL/GenBank/DDBJ databases">
        <title>Massive genome expansion in bonnet fungi (Mycena s.s.) driven by repeated elements and novel gene families across ecological guilds.</title>
        <authorList>
            <consortium name="Lawrence Berkeley National Laboratory"/>
            <person name="Harder C.B."/>
            <person name="Miyauchi S."/>
            <person name="Viragh M."/>
            <person name="Kuo A."/>
            <person name="Thoen E."/>
            <person name="Andreopoulos B."/>
            <person name="Lu D."/>
            <person name="Skrede I."/>
            <person name="Drula E."/>
            <person name="Henrissat B."/>
            <person name="Morin E."/>
            <person name="Kohler A."/>
            <person name="Barry K."/>
            <person name="LaButti K."/>
            <person name="Morin E."/>
            <person name="Salamov A."/>
            <person name="Lipzen A."/>
            <person name="Mereny Z."/>
            <person name="Hegedus B."/>
            <person name="Baldrian P."/>
            <person name="Stursova M."/>
            <person name="Weitz H."/>
            <person name="Taylor A."/>
            <person name="Grigoriev I.V."/>
            <person name="Nagy L.G."/>
            <person name="Martin F."/>
            <person name="Kauserud H."/>
        </authorList>
    </citation>
    <scope>NUCLEOTIDE SEQUENCE</scope>
    <source>
        <strain evidence="1">CBHHK182m</strain>
    </source>
</reference>
<dbReference type="Gene3D" id="3.30.710.10">
    <property type="entry name" value="Potassium Channel Kv1.1, Chain A"/>
    <property type="match status" value="1"/>
</dbReference>
<evidence type="ECO:0000313" key="2">
    <source>
        <dbReference type="Proteomes" id="UP001215598"/>
    </source>
</evidence>
<sequence>MTSSAKRQRTEDAPITRSEIWYQDGSIVLQAQDTQFRVHFGVLSQQSTFFREMQGLPQPPDQPTVEGCPVVEMQDDVSDVMHLLTAVYDPTFLGQKAIPLPYIASLIKLGRKYDFRKLLDAAMERLEFENPTTLSEYEARLTKNTPHYSPTRIVPYPGIILDMLTVARENNILTALPCAYYRALTMPLASLFDGIPRGDGTVSSLAEAERRQCILSYQKLLGTQFRPGYSLAWVNTWAVEDSCAFPKQCNEVRNALRRYFSEQPKIYLLWNPLPTTVLCAVACVPCEKRTIDAMKEGRKKAWDELPSFFSLAPSWNELKNNL</sequence>
<dbReference type="InterPro" id="IPR011333">
    <property type="entry name" value="SKP1/BTB/POZ_sf"/>
</dbReference>
<name>A0AAD7KC20_9AGAR</name>
<accession>A0AAD7KC20</accession>
<proteinExistence type="predicted"/>
<organism evidence="1 2">
    <name type="scientific">Mycena metata</name>
    <dbReference type="NCBI Taxonomy" id="1033252"/>
    <lineage>
        <taxon>Eukaryota</taxon>
        <taxon>Fungi</taxon>
        <taxon>Dikarya</taxon>
        <taxon>Basidiomycota</taxon>
        <taxon>Agaricomycotina</taxon>
        <taxon>Agaricomycetes</taxon>
        <taxon>Agaricomycetidae</taxon>
        <taxon>Agaricales</taxon>
        <taxon>Marasmiineae</taxon>
        <taxon>Mycenaceae</taxon>
        <taxon>Mycena</taxon>
    </lineage>
</organism>
<dbReference type="Proteomes" id="UP001215598">
    <property type="component" value="Unassembled WGS sequence"/>
</dbReference>
<dbReference type="EMBL" id="JARKIB010000003">
    <property type="protein sequence ID" value="KAJ7782647.1"/>
    <property type="molecule type" value="Genomic_DNA"/>
</dbReference>